<dbReference type="InterPro" id="IPR042001">
    <property type="entry name" value="Sortase_F"/>
</dbReference>
<dbReference type="SUPFAM" id="SSF63817">
    <property type="entry name" value="Sortase"/>
    <property type="match status" value="1"/>
</dbReference>
<reference evidence="5 6" key="1">
    <citation type="journal article" date="2012" name="J. Bacteriol.">
        <title>Genome Sequence of the Antarctic Psychrophile Bacterium Planococcus antarcticus DSM 14505.</title>
        <authorList>
            <person name="Margolles A."/>
            <person name="Gueimonde M."/>
            <person name="Sanchez B."/>
        </authorList>
    </citation>
    <scope>NUCLEOTIDE SEQUENCE [LARGE SCALE GENOMIC DNA]</scope>
    <source>
        <strain evidence="5 6">DSM 14505</strain>
    </source>
</reference>
<dbReference type="EMBL" id="AJYB01000115">
    <property type="protein sequence ID" value="EIM04966.1"/>
    <property type="molecule type" value="Genomic_DNA"/>
</dbReference>
<organism evidence="5 6">
    <name type="scientific">Planococcus antarcticus DSM 14505</name>
    <dbReference type="NCBI Taxonomy" id="1185653"/>
    <lineage>
        <taxon>Bacteria</taxon>
        <taxon>Bacillati</taxon>
        <taxon>Bacillota</taxon>
        <taxon>Bacilli</taxon>
        <taxon>Bacillales</taxon>
        <taxon>Caryophanaceae</taxon>
        <taxon>Planococcus</taxon>
    </lineage>
</organism>
<evidence type="ECO:0000256" key="1">
    <source>
        <dbReference type="ARBA" id="ARBA00022801"/>
    </source>
</evidence>
<dbReference type="Proteomes" id="UP000004725">
    <property type="component" value="Unassembled WGS sequence"/>
</dbReference>
<dbReference type="InterPro" id="IPR023365">
    <property type="entry name" value="Sortase_dom-sf"/>
</dbReference>
<sequence>MTSMIKKTFLIYILFLFTTLSGSLIQATESSPSEGDLAFQQMKEQIIRENNIVEKTVEQKERQSNAIEKTAEQKIQQKTQSIQEASLLKEQKATEKQLGITPALIEIPAIDARAEVIEVGQTAAGNMEAPANIHTIGWYEPGIKPGSDGNAVLAGHVDGLSGPGTFFNLKKLEIGDEIHITGTGGEELTFVVKEKEAYPPVDAPLEDIFGSSTAPQLNLITCTGIFDTEIGHYDERLVVYTELMES</sequence>
<reference evidence="4" key="3">
    <citation type="submission" date="2016-10" db="EMBL/GenBank/DDBJ databases">
        <authorList>
            <person name="See-Too W.S."/>
        </authorList>
    </citation>
    <scope>NUCLEOTIDE SEQUENCE</scope>
    <source>
        <strain evidence="4">DSM 14505</strain>
    </source>
</reference>
<evidence type="ECO:0000313" key="6">
    <source>
        <dbReference type="Proteomes" id="UP000004725"/>
    </source>
</evidence>
<evidence type="ECO:0000256" key="2">
    <source>
        <dbReference type="PIRSR" id="PIRSR605754-1"/>
    </source>
</evidence>
<proteinExistence type="predicted"/>
<dbReference type="Pfam" id="PF04203">
    <property type="entry name" value="Sortase"/>
    <property type="match status" value="1"/>
</dbReference>
<protein>
    <submittedName>
        <fullName evidence="5">Peptidase C60 sortase A and B</fullName>
    </submittedName>
</protein>
<dbReference type="EMBL" id="CP016534">
    <property type="protein sequence ID" value="ANU09659.1"/>
    <property type="molecule type" value="Genomic_DNA"/>
</dbReference>
<dbReference type="eggNOG" id="COG3764">
    <property type="taxonomic scope" value="Bacteria"/>
</dbReference>
<keyword evidence="1" id="KW-0378">Hydrolase</keyword>
<dbReference type="OrthoDB" id="525039at2"/>
<evidence type="ECO:0000313" key="4">
    <source>
        <dbReference type="EMBL" id="ANU09659.1"/>
    </source>
</evidence>
<reference evidence="7" key="2">
    <citation type="submission" date="2016-07" db="EMBL/GenBank/DDBJ databases">
        <authorList>
            <person name="See-Too W.S."/>
        </authorList>
    </citation>
    <scope>NUCLEOTIDE SEQUENCE [LARGE SCALE GENOMIC DNA]</scope>
    <source>
        <strain evidence="7">DSM 14505</strain>
    </source>
</reference>
<dbReference type="RefSeq" id="WP_006831661.1">
    <property type="nucleotide sequence ID" value="NZ_AJYB01000115.1"/>
</dbReference>
<evidence type="ECO:0000313" key="5">
    <source>
        <dbReference type="EMBL" id="EIM04966.1"/>
    </source>
</evidence>
<feature type="active site" description="Acyl-thioester intermediate" evidence="2">
    <location>
        <position position="222"/>
    </location>
</feature>
<dbReference type="Proteomes" id="UP000092661">
    <property type="component" value="Chromosome"/>
</dbReference>
<accession>A0A1C7DDR1</accession>
<dbReference type="InterPro" id="IPR005754">
    <property type="entry name" value="Sortase"/>
</dbReference>
<name>A0A1C7DDR1_9BACL</name>
<dbReference type="Gene3D" id="2.40.260.10">
    <property type="entry name" value="Sortase"/>
    <property type="match status" value="1"/>
</dbReference>
<feature type="coiled-coil region" evidence="3">
    <location>
        <begin position="43"/>
        <end position="77"/>
    </location>
</feature>
<feature type="active site" description="Proton donor/acceptor" evidence="2">
    <location>
        <position position="156"/>
    </location>
</feature>
<dbReference type="KEGG" id="pana:BBH88_04780"/>
<gene>
    <name evidence="5" type="ORF">A1A1_18672</name>
    <name evidence="4" type="ORF">BBH88_04780</name>
</gene>
<dbReference type="GO" id="GO:0016787">
    <property type="term" value="F:hydrolase activity"/>
    <property type="evidence" value="ECO:0007669"/>
    <property type="project" value="UniProtKB-KW"/>
</dbReference>
<keyword evidence="7" id="KW-1185">Reference proteome</keyword>
<dbReference type="AlphaFoldDB" id="A0A1C7DDR1"/>
<evidence type="ECO:0000256" key="3">
    <source>
        <dbReference type="SAM" id="Coils"/>
    </source>
</evidence>
<keyword evidence="3" id="KW-0175">Coiled coil</keyword>
<evidence type="ECO:0000313" key="7">
    <source>
        <dbReference type="Proteomes" id="UP000092661"/>
    </source>
</evidence>
<dbReference type="CDD" id="cd05829">
    <property type="entry name" value="Sortase_F"/>
    <property type="match status" value="1"/>
</dbReference>